<reference evidence="2 3" key="2">
    <citation type="journal article" date="2011" name="J. Bacteriol.">
        <title>Complete genome sequence of strain HTCC2503T of Parvularcula bermudensis, the type species of the order "Parvularculales" in the class Alphaproteobacteria.</title>
        <authorList>
            <person name="Oh H.M."/>
            <person name="Kang I."/>
            <person name="Vergin K.L."/>
            <person name="Kang D."/>
            <person name="Rhee K.H."/>
            <person name="Giovannoni S.J."/>
            <person name="Cho J.C."/>
        </authorList>
    </citation>
    <scope>NUCLEOTIDE SEQUENCE [LARGE SCALE GENOMIC DNA]</scope>
    <source>
        <strain evidence="3">ATCC BAA-594 / HTCC2503 / KCTC 12087</strain>
    </source>
</reference>
<evidence type="ECO:0000313" key="3">
    <source>
        <dbReference type="Proteomes" id="UP000001302"/>
    </source>
</evidence>
<evidence type="ECO:0000313" key="2">
    <source>
        <dbReference type="EMBL" id="ADM09275.1"/>
    </source>
</evidence>
<dbReference type="Gene3D" id="3.90.320.10">
    <property type="match status" value="1"/>
</dbReference>
<dbReference type="Pfam" id="PF11074">
    <property type="entry name" value="DUF2779"/>
    <property type="match status" value="1"/>
</dbReference>
<dbReference type="KEGG" id="pbr:PB2503_06022"/>
<reference evidence="3" key="1">
    <citation type="submission" date="2010-08" db="EMBL/GenBank/DDBJ databases">
        <title>Genome sequence of Parvularcula bermudensis HTCC2503.</title>
        <authorList>
            <person name="Kang D.-M."/>
            <person name="Oh H.-M."/>
            <person name="Cho J.-C."/>
        </authorList>
    </citation>
    <scope>NUCLEOTIDE SEQUENCE [LARGE SCALE GENOMIC DNA]</scope>
    <source>
        <strain evidence="3">ATCC BAA-594 / HTCC2503 / KCTC 12087</strain>
    </source>
</reference>
<gene>
    <name evidence="2" type="ordered locus">PB2503_06022</name>
</gene>
<dbReference type="EMBL" id="CP002156">
    <property type="protein sequence ID" value="ADM09275.1"/>
    <property type="molecule type" value="Genomic_DNA"/>
</dbReference>
<dbReference type="InterPro" id="IPR021301">
    <property type="entry name" value="DUF2779"/>
</dbReference>
<dbReference type="eggNOG" id="COG1075">
    <property type="taxonomic scope" value="Bacteria"/>
</dbReference>
<dbReference type="RefSeq" id="WP_013300249.1">
    <property type="nucleotide sequence ID" value="NC_014414.1"/>
</dbReference>
<dbReference type="AlphaFoldDB" id="E0TH35"/>
<protein>
    <recommendedName>
        <fullName evidence="1">DUF2779 domain-containing protein</fullName>
    </recommendedName>
</protein>
<evidence type="ECO:0000259" key="1">
    <source>
        <dbReference type="Pfam" id="PF11074"/>
    </source>
</evidence>
<keyword evidence="3" id="KW-1185">Reference proteome</keyword>
<proteinExistence type="predicted"/>
<accession>E0TH35</accession>
<sequence>MMRLTKSDFISFLQCPKSFWLLKRHPDDYPHGEFSAFLQKITREGYEVERYVREFLGTDAGRAISFQRVFETEDGLFARADAFEETADGRFILYEIKSSTSVKTDAAHNHFKDACFQKICAQRAGQQIDAVFIVHLNGEYVRDGDIDPALMLTFVDETDRVAAIEDETAAEIDQALALLAQEELDQAGCLCLYKSRTHHCDTFALFNPDIPKPSIYSLPRLSEKKRTELVNEGVFDVLDIGASFQLTPNQSVVVTAAQEGTPVVDVGAIRAFLSEWQFPLYFFDYETYASAVPMIDRTSPHKHFPVQYSLHVLREDGTLEHHEYLEREARLPDRLLAKLSGEIGPEGSIVSWHASFEKTRNREMAELLPAFADFLIDVNERTVDLEDAFKTSYVDARFDGSTSIKKVLPVLCPELSYEGMGVQDGASAMDAWEKMIRAEGEEADQIAKSLLSYCELDTLAMVEIYKFLAAL</sequence>
<dbReference type="HOGENOM" id="CLU_039162_0_0_5"/>
<dbReference type="InterPro" id="IPR011604">
    <property type="entry name" value="PDDEXK-like_dom_sf"/>
</dbReference>
<name>E0TH35_PARBH</name>
<dbReference type="Proteomes" id="UP000001302">
    <property type="component" value="Chromosome"/>
</dbReference>
<organism evidence="2 3">
    <name type="scientific">Parvularcula bermudensis (strain ATCC BAA-594 / HTCC2503 / KCTC 12087)</name>
    <dbReference type="NCBI Taxonomy" id="314260"/>
    <lineage>
        <taxon>Bacteria</taxon>
        <taxon>Pseudomonadati</taxon>
        <taxon>Pseudomonadota</taxon>
        <taxon>Alphaproteobacteria</taxon>
        <taxon>Parvularculales</taxon>
        <taxon>Parvularculaceae</taxon>
        <taxon>Parvularcula</taxon>
    </lineage>
</organism>
<feature type="domain" description="DUF2779" evidence="1">
    <location>
        <begin position="281"/>
        <end position="403"/>
    </location>
</feature>
<dbReference type="STRING" id="314260.PB2503_06022"/>